<evidence type="ECO:0000259" key="1">
    <source>
        <dbReference type="Pfam" id="PF04248"/>
    </source>
</evidence>
<dbReference type="InterPro" id="IPR007361">
    <property type="entry name" value="DUF427"/>
</dbReference>
<dbReference type="Gene3D" id="2.170.150.40">
    <property type="entry name" value="Domain of unknown function (DUF427)"/>
    <property type="match status" value="1"/>
</dbReference>
<dbReference type="OrthoDB" id="18996at2759"/>
<dbReference type="InterPro" id="IPR038694">
    <property type="entry name" value="DUF427_sf"/>
</dbReference>
<dbReference type="Pfam" id="PF04248">
    <property type="entry name" value="NTP_transf_9"/>
    <property type="match status" value="1"/>
</dbReference>
<proteinExistence type="predicted"/>
<reference evidence="2" key="1">
    <citation type="journal article" date="2020" name="Stud. Mycol.">
        <title>101 Dothideomycetes genomes: a test case for predicting lifestyles and emergence of pathogens.</title>
        <authorList>
            <person name="Haridas S."/>
            <person name="Albert R."/>
            <person name="Binder M."/>
            <person name="Bloem J."/>
            <person name="Labutti K."/>
            <person name="Salamov A."/>
            <person name="Andreopoulos B."/>
            <person name="Baker S."/>
            <person name="Barry K."/>
            <person name="Bills G."/>
            <person name="Bluhm B."/>
            <person name="Cannon C."/>
            <person name="Castanera R."/>
            <person name="Culley D."/>
            <person name="Daum C."/>
            <person name="Ezra D."/>
            <person name="Gonzalez J."/>
            <person name="Henrissat B."/>
            <person name="Kuo A."/>
            <person name="Liang C."/>
            <person name="Lipzen A."/>
            <person name="Lutzoni F."/>
            <person name="Magnuson J."/>
            <person name="Mondo S."/>
            <person name="Nolan M."/>
            <person name="Ohm R."/>
            <person name="Pangilinan J."/>
            <person name="Park H.-J."/>
            <person name="Ramirez L."/>
            <person name="Alfaro M."/>
            <person name="Sun H."/>
            <person name="Tritt A."/>
            <person name="Yoshinaga Y."/>
            <person name="Zwiers L.-H."/>
            <person name="Turgeon B."/>
            <person name="Goodwin S."/>
            <person name="Spatafora J."/>
            <person name="Crous P."/>
            <person name="Grigoriev I."/>
        </authorList>
    </citation>
    <scope>NUCLEOTIDE SEQUENCE</scope>
    <source>
        <strain evidence="2">CBS 115976</strain>
    </source>
</reference>
<feature type="domain" description="DUF427" evidence="1">
    <location>
        <begin position="5"/>
        <end position="91"/>
    </location>
</feature>
<evidence type="ECO:0000313" key="2">
    <source>
        <dbReference type="EMBL" id="KAF2668838.1"/>
    </source>
</evidence>
<name>A0A6A6UCK0_9PEZI</name>
<sequence length="103" mass="11526">MAHATAKLNGVTIAEADSYETVEGNIYFPPSSLVNKDQFTETSTRTKCPWKGEAHYYTINVDGKEVKDAAWFYPAPLDKAQHIKDYVAFYKTKVEITSEGTKG</sequence>
<dbReference type="EMBL" id="MU004236">
    <property type="protein sequence ID" value="KAF2668838.1"/>
    <property type="molecule type" value="Genomic_DNA"/>
</dbReference>
<dbReference type="PANTHER" id="PTHR34310:SF5">
    <property type="entry name" value="DUF427 DOMAIN PROTEIN (AFU_ORTHOLOGUE AFUA_3G02220)"/>
    <property type="match status" value="1"/>
</dbReference>
<organism evidence="2 3">
    <name type="scientific">Microthyrium microscopicum</name>
    <dbReference type="NCBI Taxonomy" id="703497"/>
    <lineage>
        <taxon>Eukaryota</taxon>
        <taxon>Fungi</taxon>
        <taxon>Dikarya</taxon>
        <taxon>Ascomycota</taxon>
        <taxon>Pezizomycotina</taxon>
        <taxon>Dothideomycetes</taxon>
        <taxon>Dothideomycetes incertae sedis</taxon>
        <taxon>Microthyriales</taxon>
        <taxon>Microthyriaceae</taxon>
        <taxon>Microthyrium</taxon>
    </lineage>
</organism>
<evidence type="ECO:0000313" key="3">
    <source>
        <dbReference type="Proteomes" id="UP000799302"/>
    </source>
</evidence>
<accession>A0A6A6UCK0</accession>
<dbReference type="AlphaFoldDB" id="A0A6A6UCK0"/>
<keyword evidence="3" id="KW-1185">Reference proteome</keyword>
<protein>
    <submittedName>
        <fullName evidence="2">DUF427 domain protein</fullName>
    </submittedName>
</protein>
<dbReference type="Proteomes" id="UP000799302">
    <property type="component" value="Unassembled WGS sequence"/>
</dbReference>
<gene>
    <name evidence="2" type="ORF">BT63DRAFT_374493</name>
</gene>
<dbReference type="PANTHER" id="PTHR34310">
    <property type="entry name" value="DUF427 DOMAIN PROTEIN (AFU_ORTHOLOGUE AFUA_3G02220)"/>
    <property type="match status" value="1"/>
</dbReference>